<protein>
    <submittedName>
        <fullName evidence="2">Uncharacterized protein</fullName>
    </submittedName>
</protein>
<comment type="caution">
    <text evidence="2">The sequence shown here is derived from an EMBL/GenBank/DDBJ whole genome shotgun (WGS) entry which is preliminary data.</text>
</comment>
<organism evidence="2 3">
    <name type="scientific">Araneus ventricosus</name>
    <name type="common">Orbweaver spider</name>
    <name type="synonym">Epeira ventricosa</name>
    <dbReference type="NCBI Taxonomy" id="182803"/>
    <lineage>
        <taxon>Eukaryota</taxon>
        <taxon>Metazoa</taxon>
        <taxon>Ecdysozoa</taxon>
        <taxon>Arthropoda</taxon>
        <taxon>Chelicerata</taxon>
        <taxon>Arachnida</taxon>
        <taxon>Araneae</taxon>
        <taxon>Araneomorphae</taxon>
        <taxon>Entelegynae</taxon>
        <taxon>Araneoidea</taxon>
        <taxon>Araneidae</taxon>
        <taxon>Araneus</taxon>
    </lineage>
</organism>
<keyword evidence="3" id="KW-1185">Reference proteome</keyword>
<dbReference type="Proteomes" id="UP000499080">
    <property type="component" value="Unassembled WGS sequence"/>
</dbReference>
<accession>A0A4Y2JH06</accession>
<dbReference type="OrthoDB" id="6758798at2759"/>
<name>A0A4Y2JH06_ARAVE</name>
<gene>
    <name evidence="2" type="ORF">AVEN_226944_1</name>
</gene>
<feature type="region of interest" description="Disordered" evidence="1">
    <location>
        <begin position="1"/>
        <end position="20"/>
    </location>
</feature>
<sequence>MKPSDFKYGRKEETDDEKEENAIFMAESEVGDFGSLQQEMEAAEMVEGINMESTIAYLSTNTFVLIDNDRGARSKTHYSHVCGVQGVDGGEFVMTGLSVLNDQFVNSGSQESCTPRSYL</sequence>
<evidence type="ECO:0000256" key="1">
    <source>
        <dbReference type="SAM" id="MobiDB-lite"/>
    </source>
</evidence>
<proteinExistence type="predicted"/>
<evidence type="ECO:0000313" key="3">
    <source>
        <dbReference type="Proteomes" id="UP000499080"/>
    </source>
</evidence>
<feature type="compositionally biased region" description="Basic and acidic residues" evidence="1">
    <location>
        <begin position="1"/>
        <end position="13"/>
    </location>
</feature>
<evidence type="ECO:0000313" key="2">
    <source>
        <dbReference type="EMBL" id="GBM89380.1"/>
    </source>
</evidence>
<dbReference type="EMBL" id="BGPR01003534">
    <property type="protein sequence ID" value="GBM89380.1"/>
    <property type="molecule type" value="Genomic_DNA"/>
</dbReference>
<dbReference type="AlphaFoldDB" id="A0A4Y2JH06"/>
<reference evidence="2 3" key="1">
    <citation type="journal article" date="2019" name="Sci. Rep.">
        <title>Orb-weaving spider Araneus ventricosus genome elucidates the spidroin gene catalogue.</title>
        <authorList>
            <person name="Kono N."/>
            <person name="Nakamura H."/>
            <person name="Ohtoshi R."/>
            <person name="Moran D.A.P."/>
            <person name="Shinohara A."/>
            <person name="Yoshida Y."/>
            <person name="Fujiwara M."/>
            <person name="Mori M."/>
            <person name="Tomita M."/>
            <person name="Arakawa K."/>
        </authorList>
    </citation>
    <scope>NUCLEOTIDE SEQUENCE [LARGE SCALE GENOMIC DNA]</scope>
</reference>